<dbReference type="EMBL" id="JATAAI010000003">
    <property type="protein sequence ID" value="KAK1747261.1"/>
    <property type="molecule type" value="Genomic_DNA"/>
</dbReference>
<gene>
    <name evidence="2" type="ORF">QTG54_002605</name>
</gene>
<sequence length="221" mass="24125">MSGVVEESDDMMCCASCGIAAVDAVKLKKCTACYLVRYCSHKCPFCRHPSLATEEVRFLMNVKRADANDPAAIFQMGVKCLKEGDYDGAFQYWTKAAGLGDVTAHFNLSLMYHNGEVGKDKKKELHHLEQAAIGGHPTARHNLGCIEGGNGRTDRAVKHWIMASKLGEDAALSSLRSFYSKGFVGKEDFASALRGYQAAVDATKSHQREAAKEFYETSGGE</sequence>
<proteinExistence type="inferred from homology"/>
<evidence type="ECO:0000313" key="3">
    <source>
        <dbReference type="Proteomes" id="UP001224775"/>
    </source>
</evidence>
<comment type="caution">
    <text evidence="2">The sequence shown here is derived from an EMBL/GenBank/DDBJ whole genome shotgun (WGS) entry which is preliminary data.</text>
</comment>
<dbReference type="InterPro" id="IPR050767">
    <property type="entry name" value="Sel1_AlgK"/>
</dbReference>
<dbReference type="InterPro" id="IPR006597">
    <property type="entry name" value="Sel1-like"/>
</dbReference>
<keyword evidence="3" id="KW-1185">Reference proteome</keyword>
<dbReference type="SMART" id="SM00671">
    <property type="entry name" value="SEL1"/>
    <property type="match status" value="2"/>
</dbReference>
<comment type="similarity">
    <text evidence="1">Belongs to the sel-1 family.</text>
</comment>
<evidence type="ECO:0008006" key="4">
    <source>
        <dbReference type="Google" id="ProtNLM"/>
    </source>
</evidence>
<protein>
    <recommendedName>
        <fullName evidence="4">MYND-type domain-containing protein</fullName>
    </recommendedName>
</protein>
<dbReference type="SUPFAM" id="SSF81901">
    <property type="entry name" value="HCP-like"/>
    <property type="match status" value="1"/>
</dbReference>
<evidence type="ECO:0000313" key="2">
    <source>
        <dbReference type="EMBL" id="KAK1747261.1"/>
    </source>
</evidence>
<accession>A0AAD8YIM8</accession>
<dbReference type="InterPro" id="IPR011990">
    <property type="entry name" value="TPR-like_helical_dom_sf"/>
</dbReference>
<dbReference type="Pfam" id="PF08238">
    <property type="entry name" value="Sel1"/>
    <property type="match status" value="3"/>
</dbReference>
<dbReference type="PANTHER" id="PTHR11102">
    <property type="entry name" value="SEL-1-LIKE PROTEIN"/>
    <property type="match status" value="1"/>
</dbReference>
<dbReference type="Proteomes" id="UP001224775">
    <property type="component" value="Unassembled WGS sequence"/>
</dbReference>
<dbReference type="AlphaFoldDB" id="A0AAD8YIM8"/>
<name>A0AAD8YIM8_9STRA</name>
<reference evidence="2" key="1">
    <citation type="submission" date="2023-06" db="EMBL/GenBank/DDBJ databases">
        <title>Survivors Of The Sea: Transcriptome response of Skeletonema marinoi to long-term dormancy.</title>
        <authorList>
            <person name="Pinder M.I.M."/>
            <person name="Kourtchenko O."/>
            <person name="Robertson E.K."/>
            <person name="Larsson T."/>
            <person name="Maumus F."/>
            <person name="Osuna-Cruz C.M."/>
            <person name="Vancaester E."/>
            <person name="Stenow R."/>
            <person name="Vandepoele K."/>
            <person name="Ploug H."/>
            <person name="Bruchert V."/>
            <person name="Godhe A."/>
            <person name="Topel M."/>
        </authorList>
    </citation>
    <scope>NUCLEOTIDE SEQUENCE</scope>
    <source>
        <strain evidence="2">R05AC</strain>
    </source>
</reference>
<evidence type="ECO:0000256" key="1">
    <source>
        <dbReference type="ARBA" id="ARBA00038101"/>
    </source>
</evidence>
<dbReference type="Gene3D" id="1.25.40.10">
    <property type="entry name" value="Tetratricopeptide repeat domain"/>
    <property type="match status" value="1"/>
</dbReference>
<organism evidence="2 3">
    <name type="scientific">Skeletonema marinoi</name>
    <dbReference type="NCBI Taxonomy" id="267567"/>
    <lineage>
        <taxon>Eukaryota</taxon>
        <taxon>Sar</taxon>
        <taxon>Stramenopiles</taxon>
        <taxon>Ochrophyta</taxon>
        <taxon>Bacillariophyta</taxon>
        <taxon>Coscinodiscophyceae</taxon>
        <taxon>Thalassiosirophycidae</taxon>
        <taxon>Thalassiosirales</taxon>
        <taxon>Skeletonemataceae</taxon>
        <taxon>Skeletonema</taxon>
        <taxon>Skeletonema marinoi-dohrnii complex</taxon>
    </lineage>
</organism>
<dbReference type="PANTHER" id="PTHR11102:SF160">
    <property type="entry name" value="ERAD-ASSOCIATED E3 UBIQUITIN-PROTEIN LIGASE COMPONENT HRD3"/>
    <property type="match status" value="1"/>
</dbReference>